<proteinExistence type="predicted"/>
<gene>
    <name evidence="2" type="ORF">DSM107003_21680</name>
</gene>
<evidence type="ECO:0000313" key="3">
    <source>
        <dbReference type="Proteomes" id="UP000276103"/>
    </source>
</evidence>
<dbReference type="AlphaFoldDB" id="A0A433USC5"/>
<dbReference type="RefSeq" id="WP_127053958.1">
    <property type="nucleotide sequence ID" value="NZ_RSCM01000006.1"/>
</dbReference>
<organism evidence="2 3">
    <name type="scientific">Trichormus variabilis SAG 1403-4b</name>
    <dbReference type="NCBI Taxonomy" id="447716"/>
    <lineage>
        <taxon>Bacteria</taxon>
        <taxon>Bacillati</taxon>
        <taxon>Cyanobacteriota</taxon>
        <taxon>Cyanophyceae</taxon>
        <taxon>Nostocales</taxon>
        <taxon>Nostocaceae</taxon>
        <taxon>Trichormus</taxon>
    </lineage>
</organism>
<evidence type="ECO:0000256" key="1">
    <source>
        <dbReference type="SAM" id="SignalP"/>
    </source>
</evidence>
<dbReference type="Proteomes" id="UP000276103">
    <property type="component" value="Unassembled WGS sequence"/>
</dbReference>
<accession>A0A433USC5</accession>
<feature type="signal peptide" evidence="1">
    <location>
        <begin position="1"/>
        <end position="22"/>
    </location>
</feature>
<dbReference type="OrthoDB" id="9829888at2"/>
<feature type="chain" id="PRO_5019516425" evidence="1">
    <location>
        <begin position="23"/>
        <end position="185"/>
    </location>
</feature>
<name>A0A433USC5_ANAVA</name>
<sequence>MRLKYITSLTVTIAIIAYPAIAQEAKESQFKLLKIAAPVNTNISAQGNTNFDKTEFVHKFNDGFNSLSPPCNSKICLFTLIKNSSRNSSQNSSQETEFLGGAVWQLGGSHEDTKAETDKLRAMAQKEKDDQESTLILTEKLAEAIENNKIERAKLYAISLAKRLGYADYHLLLKEIITPTELLKY</sequence>
<comment type="caution">
    <text evidence="2">The sequence shown here is derived from an EMBL/GenBank/DDBJ whole genome shotgun (WGS) entry which is preliminary data.</text>
</comment>
<dbReference type="EMBL" id="RSCM01000006">
    <property type="protein sequence ID" value="RUS96762.1"/>
    <property type="molecule type" value="Genomic_DNA"/>
</dbReference>
<keyword evidence="3" id="KW-1185">Reference proteome</keyword>
<evidence type="ECO:0000313" key="2">
    <source>
        <dbReference type="EMBL" id="RUS96762.1"/>
    </source>
</evidence>
<keyword evidence="1" id="KW-0732">Signal</keyword>
<reference evidence="2 3" key="1">
    <citation type="journal article" date="2019" name="Genome Biol. Evol.">
        <title>Day and night: Metabolic profiles and evolutionary relationships of six axenic non-marine cyanobacteria.</title>
        <authorList>
            <person name="Will S.E."/>
            <person name="Henke P."/>
            <person name="Boedeker C."/>
            <person name="Huang S."/>
            <person name="Brinkmann H."/>
            <person name="Rohde M."/>
            <person name="Jarek M."/>
            <person name="Friedl T."/>
            <person name="Seufert S."/>
            <person name="Schumacher M."/>
            <person name="Overmann J."/>
            <person name="Neumann-Schaal M."/>
            <person name="Petersen J."/>
        </authorList>
    </citation>
    <scope>NUCLEOTIDE SEQUENCE [LARGE SCALE GENOMIC DNA]</scope>
    <source>
        <strain evidence="2 3">SAG 1403-4b</strain>
    </source>
</reference>
<protein>
    <submittedName>
        <fullName evidence="2">Uncharacterized protein</fullName>
    </submittedName>
</protein>